<evidence type="ECO:0000259" key="2">
    <source>
        <dbReference type="Pfam" id="PF00496"/>
    </source>
</evidence>
<feature type="domain" description="Solute-binding protein family 5" evidence="2">
    <location>
        <begin position="115"/>
        <end position="506"/>
    </location>
</feature>
<dbReference type="EMBL" id="SHAG01000047">
    <property type="protein sequence ID" value="RZO75132.1"/>
    <property type="molecule type" value="Genomic_DNA"/>
</dbReference>
<sequence length="612" mass="70334">MILFAKLKMQQEVKMTAIRILLILLIWQTFPIFAESLEFRHGVSQIPDYQLKYPSDFKHFDYVNINAPKGGLIRLPYTWRFDTVSPIGKPYGYEFSYDKLLERSADEISGYYCSLCDSVAVSNDGLKIVFRLRPEARWHDGTPITSRDVKFSLDTYRAELRSGWSETTAWIESIEILDALTVKILTNTDASKQVPLLNGVPIIPEHYWRERDLFASSMEPPLQSGPYRLISAGRGKSFVYVRVPDYWGRDLPIYRGMYNFDDIEFEYYLDGTVAREALRAGEFDLWTENDLRHWISSYETPAVKKGFLVKGELSSGAVGGSINRLVFNTKRKPFDDVRAREAMSYIFDFEWQNRVLHNNASSRANSFFANTPFAAKGLPSEKEKTLLEPFKGKIPDQVFDKAFSFHQSTGIGVDRDGLTIALRLLSNAGYKIKNKVLVDPFNEPLKIEFLINEEDKKRLLIPFVRSLNLLGAQANIRLMDPTSYSYLVKEGDFDVVVAPGWMEIPPSWQLRINFHSMGSTFNRGGINNPVVDALVESSLDADNIEDFITSVKALDRVLLWNYYQMPLRARGADRIIYWNKFGRPELSDDVLLEPYPSAWWYDEKKAARIDTN</sequence>
<accession>A0A520RY15</accession>
<dbReference type="PIRSF" id="PIRSF002741">
    <property type="entry name" value="MppA"/>
    <property type="match status" value="1"/>
</dbReference>
<proteinExistence type="predicted"/>
<evidence type="ECO:0000313" key="4">
    <source>
        <dbReference type="Proteomes" id="UP000316199"/>
    </source>
</evidence>
<protein>
    <submittedName>
        <fullName evidence="3">ABC transporter substrate-binding protein</fullName>
    </submittedName>
</protein>
<name>A0A520RY15_9GAMM</name>
<dbReference type="SUPFAM" id="SSF53850">
    <property type="entry name" value="Periplasmic binding protein-like II"/>
    <property type="match status" value="1"/>
</dbReference>
<dbReference type="PANTHER" id="PTHR30290:SF64">
    <property type="entry name" value="ABC TRANSPORTER PERIPLASMIC BINDING PROTEIN"/>
    <property type="match status" value="1"/>
</dbReference>
<dbReference type="GO" id="GO:0042884">
    <property type="term" value="P:microcin transport"/>
    <property type="evidence" value="ECO:0007669"/>
    <property type="project" value="TreeGrafter"/>
</dbReference>
<dbReference type="PANTHER" id="PTHR30290">
    <property type="entry name" value="PERIPLASMIC BINDING COMPONENT OF ABC TRANSPORTER"/>
    <property type="match status" value="1"/>
</dbReference>
<evidence type="ECO:0000256" key="1">
    <source>
        <dbReference type="ARBA" id="ARBA00022729"/>
    </source>
</evidence>
<dbReference type="Pfam" id="PF00496">
    <property type="entry name" value="SBP_bac_5"/>
    <property type="match status" value="1"/>
</dbReference>
<comment type="caution">
    <text evidence="3">The sequence shown here is derived from an EMBL/GenBank/DDBJ whole genome shotgun (WGS) entry which is preliminary data.</text>
</comment>
<dbReference type="Gene3D" id="3.10.105.10">
    <property type="entry name" value="Dipeptide-binding Protein, Domain 3"/>
    <property type="match status" value="1"/>
</dbReference>
<dbReference type="GO" id="GO:1904680">
    <property type="term" value="F:peptide transmembrane transporter activity"/>
    <property type="evidence" value="ECO:0007669"/>
    <property type="project" value="TreeGrafter"/>
</dbReference>
<dbReference type="GO" id="GO:0030288">
    <property type="term" value="C:outer membrane-bounded periplasmic space"/>
    <property type="evidence" value="ECO:0007669"/>
    <property type="project" value="TreeGrafter"/>
</dbReference>
<dbReference type="InterPro" id="IPR030678">
    <property type="entry name" value="Peptide/Ni-bd"/>
</dbReference>
<dbReference type="GO" id="GO:0043190">
    <property type="term" value="C:ATP-binding cassette (ABC) transporter complex"/>
    <property type="evidence" value="ECO:0007669"/>
    <property type="project" value="InterPro"/>
</dbReference>
<keyword evidence="1" id="KW-0732">Signal</keyword>
<dbReference type="GO" id="GO:0015833">
    <property type="term" value="P:peptide transport"/>
    <property type="evidence" value="ECO:0007669"/>
    <property type="project" value="TreeGrafter"/>
</dbReference>
<organism evidence="3 4">
    <name type="scientific">OM182 bacterium</name>
    <dbReference type="NCBI Taxonomy" id="2510334"/>
    <lineage>
        <taxon>Bacteria</taxon>
        <taxon>Pseudomonadati</taxon>
        <taxon>Pseudomonadota</taxon>
        <taxon>Gammaproteobacteria</taxon>
        <taxon>OMG group</taxon>
        <taxon>OM182 clade</taxon>
    </lineage>
</organism>
<dbReference type="InterPro" id="IPR000914">
    <property type="entry name" value="SBP_5_dom"/>
</dbReference>
<dbReference type="AlphaFoldDB" id="A0A520RY15"/>
<evidence type="ECO:0000313" key="3">
    <source>
        <dbReference type="EMBL" id="RZO75132.1"/>
    </source>
</evidence>
<dbReference type="InterPro" id="IPR039424">
    <property type="entry name" value="SBP_5"/>
</dbReference>
<dbReference type="CDD" id="cd08497">
    <property type="entry name" value="MbnE-like"/>
    <property type="match status" value="1"/>
</dbReference>
<reference evidence="3 4" key="1">
    <citation type="submission" date="2019-02" db="EMBL/GenBank/DDBJ databases">
        <title>Prokaryotic population dynamics and viral predation in marine succession experiment using metagenomics: the confinement effect.</title>
        <authorList>
            <person name="Haro-Moreno J.M."/>
            <person name="Rodriguez-Valera F."/>
            <person name="Lopez-Perez M."/>
        </authorList>
    </citation>
    <scope>NUCLEOTIDE SEQUENCE [LARGE SCALE GENOMIC DNA]</scope>
    <source>
        <strain evidence="3">MED-G157</strain>
    </source>
</reference>
<dbReference type="Proteomes" id="UP000316199">
    <property type="component" value="Unassembled WGS sequence"/>
</dbReference>
<dbReference type="Gene3D" id="3.40.190.10">
    <property type="entry name" value="Periplasmic binding protein-like II"/>
    <property type="match status" value="1"/>
</dbReference>
<gene>
    <name evidence="3" type="ORF">EVA68_07745</name>
</gene>